<feature type="transmembrane region" description="Helical" evidence="7">
    <location>
        <begin position="393"/>
        <end position="415"/>
    </location>
</feature>
<dbReference type="EMBL" id="CATKSH010000006">
    <property type="protein sequence ID" value="CAI9120483.1"/>
    <property type="molecule type" value="Genomic_DNA"/>
</dbReference>
<evidence type="ECO:0000256" key="3">
    <source>
        <dbReference type="ARBA" id="ARBA00022692"/>
    </source>
</evidence>
<evidence type="ECO:0000259" key="8">
    <source>
        <dbReference type="Pfam" id="PF13515"/>
    </source>
</evidence>
<keyword evidence="3 7" id="KW-0812">Transmembrane</keyword>
<feature type="transmembrane region" description="Helical" evidence="7">
    <location>
        <begin position="73"/>
        <end position="97"/>
    </location>
</feature>
<dbReference type="AlphaFoldDB" id="A0AA35UHW0"/>
<evidence type="ECO:0000256" key="5">
    <source>
        <dbReference type="ARBA" id="ARBA00023136"/>
    </source>
</evidence>
<comment type="similarity">
    <text evidence="6">Belongs to the YccS/YhfK family.</text>
</comment>
<gene>
    <name evidence="9" type="ORF">LMG32879_001316</name>
</gene>
<protein>
    <submittedName>
        <fullName evidence="9">FUSC family protein</fullName>
    </submittedName>
</protein>
<keyword evidence="5 7" id="KW-0472">Membrane</keyword>
<evidence type="ECO:0000313" key="9">
    <source>
        <dbReference type="EMBL" id="CAI9120483.1"/>
    </source>
</evidence>
<name>A0AA35UHW0_9PROT</name>
<feature type="transmembrane region" description="Helical" evidence="7">
    <location>
        <begin position="155"/>
        <end position="177"/>
    </location>
</feature>
<evidence type="ECO:0000256" key="1">
    <source>
        <dbReference type="ARBA" id="ARBA00004651"/>
    </source>
</evidence>
<dbReference type="RefSeq" id="WP_289840580.1">
    <property type="nucleotide sequence ID" value="NZ_CATKSH010000006.1"/>
</dbReference>
<keyword evidence="10" id="KW-1185">Reference proteome</keyword>
<sequence>MTTSLVPYALRDTSLRRIAHLLDARTPGRLGYALRITAACTLVALIGEIWQVPDQAVLAVVTLAVWQKDRVTNVAAGVALSLLIGVLVALLFALVYLTLDNPPLLAASVAVLSFGFFFLGSASKLKPLAYLLGLVVVYGLIAIDDVPSGEIITRALLYVTLFLLIPGAVLIGLGLLICPSPRTLLCHDIAARLRISARLLRDAPGSDREQAAALAGDGDAAMLKYAALAAKEKLWQPEDLARLAQAARSSVAILVVAMDDCNERQAADPISVELARLLDEAADIFDAGDCPQPIAPPSVADEGKLSVISDLMRHLTEPLPDTPAKDPGEKPSGFFAPDAFSNPVHVRYAVKGTASVMLAYFCFKITDWSGIHTIIITCFIVAQATMGEMIAKLSLRIAGAVTGGLIAIVSIVFIVPHLHDVTGFLGLVAATTLLAAWVKAGDARISYAGLQIGLAFFLTMLKDYGPVTDMETARDRMVGIIAGNLITYAMFTSFWPVSAYGDIPGRLRQVRAALRALTDAVGLRQRTCRVGAALHAVDDAERSIGFAQMEPHHLRAEMTDLGIYASLVKQASADIGTLMSEPGRHRAVALEALEALPR</sequence>
<feature type="transmembrane region" description="Helical" evidence="7">
    <location>
        <begin position="481"/>
        <end position="501"/>
    </location>
</feature>
<reference evidence="9" key="1">
    <citation type="submission" date="2023-03" db="EMBL/GenBank/DDBJ databases">
        <authorList>
            <person name="Cleenwerck I."/>
        </authorList>
    </citation>
    <scope>NUCLEOTIDE SEQUENCE</scope>
    <source>
        <strain evidence="9">LMG 32879</strain>
    </source>
</reference>
<proteinExistence type="inferred from homology"/>
<comment type="caution">
    <text evidence="9">The sequence shown here is derived from an EMBL/GenBank/DDBJ whole genome shotgun (WGS) entry which is preliminary data.</text>
</comment>
<feature type="domain" description="Integral membrane bound transporter" evidence="8">
    <location>
        <begin position="358"/>
        <end position="487"/>
    </location>
</feature>
<evidence type="ECO:0000256" key="2">
    <source>
        <dbReference type="ARBA" id="ARBA00022475"/>
    </source>
</evidence>
<dbReference type="Proteomes" id="UP001176960">
    <property type="component" value="Unassembled WGS sequence"/>
</dbReference>
<dbReference type="PANTHER" id="PTHR30509:SF9">
    <property type="entry name" value="MULTIDRUG RESISTANCE PROTEIN MDTO"/>
    <property type="match status" value="1"/>
</dbReference>
<feature type="transmembrane region" description="Helical" evidence="7">
    <location>
        <begin position="127"/>
        <end position="143"/>
    </location>
</feature>
<organism evidence="9 10">
    <name type="scientific">Brytella acorum</name>
    <dbReference type="NCBI Taxonomy" id="2959299"/>
    <lineage>
        <taxon>Bacteria</taxon>
        <taxon>Pseudomonadati</taxon>
        <taxon>Pseudomonadota</taxon>
        <taxon>Alphaproteobacteria</taxon>
        <taxon>Acetobacterales</taxon>
        <taxon>Acetobacteraceae</taxon>
        <taxon>Brytella</taxon>
    </lineage>
</organism>
<dbReference type="PANTHER" id="PTHR30509">
    <property type="entry name" value="P-HYDROXYBENZOIC ACID EFFLUX PUMP SUBUNIT-RELATED"/>
    <property type="match status" value="1"/>
</dbReference>
<feature type="transmembrane region" description="Helical" evidence="7">
    <location>
        <begin position="104"/>
        <end position="121"/>
    </location>
</feature>
<feature type="transmembrane region" description="Helical" evidence="7">
    <location>
        <begin position="445"/>
        <end position="461"/>
    </location>
</feature>
<dbReference type="InterPro" id="IPR049453">
    <property type="entry name" value="Memb_transporter_dom"/>
</dbReference>
<comment type="subcellular location">
    <subcellularLocation>
        <location evidence="1">Cell membrane</location>
        <topology evidence="1">Multi-pass membrane protein</topology>
    </subcellularLocation>
</comment>
<evidence type="ECO:0000256" key="4">
    <source>
        <dbReference type="ARBA" id="ARBA00022989"/>
    </source>
</evidence>
<dbReference type="GO" id="GO:0005886">
    <property type="term" value="C:plasma membrane"/>
    <property type="evidence" value="ECO:0007669"/>
    <property type="project" value="UniProtKB-SubCell"/>
</dbReference>
<keyword evidence="2" id="KW-1003">Cell membrane</keyword>
<feature type="transmembrane region" description="Helical" evidence="7">
    <location>
        <begin position="421"/>
        <end position="438"/>
    </location>
</feature>
<keyword evidence="4 7" id="KW-1133">Transmembrane helix</keyword>
<evidence type="ECO:0000256" key="6">
    <source>
        <dbReference type="ARBA" id="ARBA00043993"/>
    </source>
</evidence>
<dbReference type="Pfam" id="PF13515">
    <property type="entry name" value="FUSC_2"/>
    <property type="match status" value="1"/>
</dbReference>
<evidence type="ECO:0000256" key="7">
    <source>
        <dbReference type="SAM" id="Phobius"/>
    </source>
</evidence>
<accession>A0AA35UHW0</accession>
<evidence type="ECO:0000313" key="10">
    <source>
        <dbReference type="Proteomes" id="UP001176960"/>
    </source>
</evidence>